<organism evidence="2 3">
    <name type="scientific">Vespula pensylvanica</name>
    <name type="common">Western yellow jacket</name>
    <name type="synonym">Wasp</name>
    <dbReference type="NCBI Taxonomy" id="30213"/>
    <lineage>
        <taxon>Eukaryota</taxon>
        <taxon>Metazoa</taxon>
        <taxon>Ecdysozoa</taxon>
        <taxon>Arthropoda</taxon>
        <taxon>Hexapoda</taxon>
        <taxon>Insecta</taxon>
        <taxon>Pterygota</taxon>
        <taxon>Neoptera</taxon>
        <taxon>Endopterygota</taxon>
        <taxon>Hymenoptera</taxon>
        <taxon>Apocrita</taxon>
        <taxon>Aculeata</taxon>
        <taxon>Vespoidea</taxon>
        <taxon>Vespidae</taxon>
        <taxon>Vespinae</taxon>
        <taxon>Vespula</taxon>
    </lineage>
</organism>
<keyword evidence="3" id="KW-1185">Reference proteome</keyword>
<protein>
    <submittedName>
        <fullName evidence="2">Uncharacterized protein</fullName>
    </submittedName>
</protein>
<comment type="caution">
    <text evidence="2">The sequence shown here is derived from an EMBL/GenBank/DDBJ whole genome shotgun (WGS) entry which is preliminary data.</text>
</comment>
<feature type="region of interest" description="Disordered" evidence="1">
    <location>
        <begin position="59"/>
        <end position="83"/>
    </location>
</feature>
<sequence>MGKGRGGEGGEEDVGVEIARRGRGKERGRVDVDVWRVDSNICNGVGVGVGIGVGVGVGRTIENDNDDDDDDDDDYDEDDDDDEDDGLLEIGKEFFEEIHENVNVYWRSLRRNYDHFGIRSYDHVYEKKKMTPNISNEQALNIYKEKIVRSNLVPFLFQRLLTERSPTEPRDPLLLGELKNVCVCTACHRNDGSISASCNVSSSSNSNSSNGSSSKSKSSSSNINGSSTSRLME</sequence>
<dbReference type="AlphaFoldDB" id="A0A834KHZ2"/>
<evidence type="ECO:0000256" key="1">
    <source>
        <dbReference type="SAM" id="MobiDB-lite"/>
    </source>
</evidence>
<proteinExistence type="predicted"/>
<evidence type="ECO:0000313" key="2">
    <source>
        <dbReference type="EMBL" id="KAF7404386.1"/>
    </source>
</evidence>
<dbReference type="EMBL" id="JACSDY010000016">
    <property type="protein sequence ID" value="KAF7404386.1"/>
    <property type="molecule type" value="Genomic_DNA"/>
</dbReference>
<gene>
    <name evidence="2" type="ORF">H0235_015080</name>
</gene>
<reference evidence="2" key="1">
    <citation type="journal article" date="2020" name="G3 (Bethesda)">
        <title>High-Quality Assemblies for Three Invasive Social Wasps from the &lt;i&gt;Vespula&lt;/i&gt; Genus.</title>
        <authorList>
            <person name="Harrop T.W.R."/>
            <person name="Guhlin J."/>
            <person name="McLaughlin G.M."/>
            <person name="Permina E."/>
            <person name="Stockwell P."/>
            <person name="Gilligan J."/>
            <person name="Le Lec M.F."/>
            <person name="Gruber M.A.M."/>
            <person name="Quinn O."/>
            <person name="Lovegrove M."/>
            <person name="Duncan E.J."/>
            <person name="Remnant E.J."/>
            <person name="Van Eeckhoven J."/>
            <person name="Graham B."/>
            <person name="Knapp R.A."/>
            <person name="Langford K.W."/>
            <person name="Kronenberg Z."/>
            <person name="Press M.O."/>
            <person name="Eacker S.M."/>
            <person name="Wilson-Rankin E.E."/>
            <person name="Purcell J."/>
            <person name="Lester P.J."/>
            <person name="Dearden P.K."/>
        </authorList>
    </citation>
    <scope>NUCLEOTIDE SEQUENCE</scope>
    <source>
        <strain evidence="2">Volc-1</strain>
    </source>
</reference>
<feature type="region of interest" description="Disordered" evidence="1">
    <location>
        <begin position="1"/>
        <end position="26"/>
    </location>
</feature>
<accession>A0A834KHZ2</accession>
<evidence type="ECO:0000313" key="3">
    <source>
        <dbReference type="Proteomes" id="UP000600918"/>
    </source>
</evidence>
<name>A0A834KHZ2_VESPE</name>
<feature type="compositionally biased region" description="Acidic residues" evidence="1">
    <location>
        <begin position="63"/>
        <end position="83"/>
    </location>
</feature>
<dbReference type="Proteomes" id="UP000600918">
    <property type="component" value="Unassembled WGS sequence"/>
</dbReference>
<feature type="region of interest" description="Disordered" evidence="1">
    <location>
        <begin position="196"/>
        <end position="233"/>
    </location>
</feature>